<sequence length="151" mass="15520">MGAVTAVPGVSLLVSSSVAAPPPQDPLPPNVNSYSYGYGAQDDGHPGGGGAPPSQPLQEPAGGESDHIGPHDCLTLSNNVQVCAPAHGGGNKVPKVSPRELALTRWAHMPIPAPVVRTAPPRGRDGLVGLPEWFFSYSSSYVGAFQNHRAA</sequence>
<feature type="chain" id="PRO_5046964910" evidence="2">
    <location>
        <begin position="20"/>
        <end position="151"/>
    </location>
</feature>
<keyword evidence="4" id="KW-1185">Reference proteome</keyword>
<evidence type="ECO:0000313" key="3">
    <source>
        <dbReference type="EMBL" id="GAA2157110.1"/>
    </source>
</evidence>
<name>A0ABP5M2E7_9ACTN</name>
<keyword evidence="2" id="KW-0732">Signal</keyword>
<feature type="signal peptide" evidence="2">
    <location>
        <begin position="1"/>
        <end position="19"/>
    </location>
</feature>
<feature type="compositionally biased region" description="Pro residues" evidence="1">
    <location>
        <begin position="20"/>
        <end position="29"/>
    </location>
</feature>
<proteinExistence type="predicted"/>
<dbReference type="EMBL" id="BAAAMR010000075">
    <property type="protein sequence ID" value="GAA2157110.1"/>
    <property type="molecule type" value="Genomic_DNA"/>
</dbReference>
<dbReference type="Proteomes" id="UP001501020">
    <property type="component" value="Unassembled WGS sequence"/>
</dbReference>
<protein>
    <submittedName>
        <fullName evidence="3">Uncharacterized protein</fullName>
    </submittedName>
</protein>
<reference evidence="4" key="1">
    <citation type="journal article" date="2019" name="Int. J. Syst. Evol. Microbiol.">
        <title>The Global Catalogue of Microorganisms (GCM) 10K type strain sequencing project: providing services to taxonomists for standard genome sequencing and annotation.</title>
        <authorList>
            <consortium name="The Broad Institute Genomics Platform"/>
            <consortium name="The Broad Institute Genome Sequencing Center for Infectious Disease"/>
            <person name="Wu L."/>
            <person name="Ma J."/>
        </authorList>
    </citation>
    <scope>NUCLEOTIDE SEQUENCE [LARGE SCALE GENOMIC DNA]</scope>
    <source>
        <strain evidence="4">JCM 13850</strain>
    </source>
</reference>
<accession>A0ABP5M2E7</accession>
<gene>
    <name evidence="3" type="ORF">GCM10009727_66710</name>
</gene>
<evidence type="ECO:0000256" key="2">
    <source>
        <dbReference type="SAM" id="SignalP"/>
    </source>
</evidence>
<organism evidence="3 4">
    <name type="scientific">Actinomadura napierensis</name>
    <dbReference type="NCBI Taxonomy" id="267854"/>
    <lineage>
        <taxon>Bacteria</taxon>
        <taxon>Bacillati</taxon>
        <taxon>Actinomycetota</taxon>
        <taxon>Actinomycetes</taxon>
        <taxon>Streptosporangiales</taxon>
        <taxon>Thermomonosporaceae</taxon>
        <taxon>Actinomadura</taxon>
    </lineage>
</organism>
<feature type="region of interest" description="Disordered" evidence="1">
    <location>
        <begin position="16"/>
        <end position="72"/>
    </location>
</feature>
<evidence type="ECO:0000313" key="4">
    <source>
        <dbReference type="Proteomes" id="UP001501020"/>
    </source>
</evidence>
<evidence type="ECO:0000256" key="1">
    <source>
        <dbReference type="SAM" id="MobiDB-lite"/>
    </source>
</evidence>
<comment type="caution">
    <text evidence="3">The sequence shown here is derived from an EMBL/GenBank/DDBJ whole genome shotgun (WGS) entry which is preliminary data.</text>
</comment>